<protein>
    <submittedName>
        <fullName evidence="7">Site-specific recombinase XerD</fullName>
    </submittedName>
</protein>
<dbReference type="EMBL" id="FPBV01000047">
    <property type="protein sequence ID" value="SFV08716.1"/>
    <property type="molecule type" value="Genomic_DNA"/>
</dbReference>
<feature type="domain" description="Tyr recombinase" evidence="5">
    <location>
        <begin position="216"/>
        <end position="402"/>
    </location>
</feature>
<evidence type="ECO:0000256" key="1">
    <source>
        <dbReference type="ARBA" id="ARBA00008857"/>
    </source>
</evidence>
<dbReference type="RefSeq" id="WP_083430673.1">
    <property type="nucleotide sequence ID" value="NZ_FPBV01000047.1"/>
</dbReference>
<dbReference type="SUPFAM" id="SSF56349">
    <property type="entry name" value="DNA breaking-rejoining enzymes"/>
    <property type="match status" value="1"/>
</dbReference>
<dbReference type="InterPro" id="IPR013762">
    <property type="entry name" value="Integrase-like_cat_sf"/>
</dbReference>
<evidence type="ECO:0000259" key="5">
    <source>
        <dbReference type="PROSITE" id="PS51898"/>
    </source>
</evidence>
<dbReference type="Pfam" id="PF00589">
    <property type="entry name" value="Phage_integrase"/>
    <property type="match status" value="1"/>
</dbReference>
<dbReference type="STRING" id="392015.SAMN05421543_1477"/>
<dbReference type="AlphaFoldDB" id="A0A1I7LGH4"/>
<dbReference type="InterPro" id="IPR044068">
    <property type="entry name" value="CB"/>
</dbReference>
<dbReference type="PANTHER" id="PTHR30349">
    <property type="entry name" value="PHAGE INTEGRASE-RELATED"/>
    <property type="match status" value="1"/>
</dbReference>
<keyword evidence="3" id="KW-0233">DNA recombination</keyword>
<evidence type="ECO:0000256" key="3">
    <source>
        <dbReference type="ARBA" id="ARBA00023172"/>
    </source>
</evidence>
<dbReference type="InterPro" id="IPR011010">
    <property type="entry name" value="DNA_brk_join_enz"/>
</dbReference>
<proteinExistence type="inferred from homology"/>
<dbReference type="GO" id="GO:0006310">
    <property type="term" value="P:DNA recombination"/>
    <property type="evidence" value="ECO:0007669"/>
    <property type="project" value="UniProtKB-KW"/>
</dbReference>
<dbReference type="PROSITE" id="PS51900">
    <property type="entry name" value="CB"/>
    <property type="match status" value="1"/>
</dbReference>
<evidence type="ECO:0000313" key="8">
    <source>
        <dbReference type="Proteomes" id="UP000183508"/>
    </source>
</evidence>
<dbReference type="InterPro" id="IPR002104">
    <property type="entry name" value="Integrase_catalytic"/>
</dbReference>
<evidence type="ECO:0000313" key="7">
    <source>
        <dbReference type="EMBL" id="SFV08716.1"/>
    </source>
</evidence>
<evidence type="ECO:0000256" key="4">
    <source>
        <dbReference type="PROSITE-ProRule" id="PRU01248"/>
    </source>
</evidence>
<evidence type="ECO:0000259" key="6">
    <source>
        <dbReference type="PROSITE" id="PS51900"/>
    </source>
</evidence>
<comment type="similarity">
    <text evidence="1">Belongs to the 'phage' integrase family.</text>
</comment>
<dbReference type="GO" id="GO:0003677">
    <property type="term" value="F:DNA binding"/>
    <property type="evidence" value="ECO:0007669"/>
    <property type="project" value="UniProtKB-UniRule"/>
</dbReference>
<dbReference type="Proteomes" id="UP000183508">
    <property type="component" value="Unassembled WGS sequence"/>
</dbReference>
<dbReference type="GO" id="GO:0015074">
    <property type="term" value="P:DNA integration"/>
    <property type="evidence" value="ECO:0007669"/>
    <property type="project" value="InterPro"/>
</dbReference>
<accession>A0A1I7LGH4</accession>
<dbReference type="InterPro" id="IPR010998">
    <property type="entry name" value="Integrase_recombinase_N"/>
</dbReference>
<dbReference type="Gene3D" id="1.10.443.10">
    <property type="entry name" value="Intergrase catalytic core"/>
    <property type="match status" value="1"/>
</dbReference>
<evidence type="ECO:0000256" key="2">
    <source>
        <dbReference type="ARBA" id="ARBA00023125"/>
    </source>
</evidence>
<organism evidence="7 8">
    <name type="scientific">Alicyclobacillus macrosporangiidus</name>
    <dbReference type="NCBI Taxonomy" id="392015"/>
    <lineage>
        <taxon>Bacteria</taxon>
        <taxon>Bacillati</taxon>
        <taxon>Bacillota</taxon>
        <taxon>Bacilli</taxon>
        <taxon>Bacillales</taxon>
        <taxon>Alicyclobacillaceae</taxon>
        <taxon>Alicyclobacillus</taxon>
    </lineage>
</organism>
<keyword evidence="2 4" id="KW-0238">DNA-binding</keyword>
<dbReference type="Gene3D" id="1.10.150.130">
    <property type="match status" value="1"/>
</dbReference>
<sequence>MLEHLTIGELVERVLAELKRLAYAQNTQLAYRRFYNQVLRYAKSQGVEHYSEAFGRKFFEATYGCQWTELPQPIPKKFRPPVRFLASLTDVQLHGTVVRRRPKNRPYEAPPAFRTALDAFTVECQRRGYSSYGQRTRMGRIRLFLAFLAAEDITPDTLTARHVSRYVATLMNYHPKTVLAILTNLRTFLRFLHDAGFHAQDLSSAIPRVRAGRYERLPSVWPADSVQRLLNAVDRGNPTGKRDYAILLLAARLGMRVGDIKALTLSALHWEAKTIVLVQQKTGRAIEYPLLDDVGWAIIDYLKHGRPATASPVLFVRHHAPFEPFGPHANLHHIITRYARRAGISVPTAHHGMHALRHTLASALLERDTPLPVIAEILGHLSTQSTQVYLAVDRAGLERCALDPEEVFAYGDE</sequence>
<gene>
    <name evidence="7" type="ORF">SAMN05421543_1477</name>
</gene>
<dbReference type="PANTHER" id="PTHR30349:SF41">
    <property type="entry name" value="INTEGRASE_RECOMBINASE PROTEIN MJ0367-RELATED"/>
    <property type="match status" value="1"/>
</dbReference>
<dbReference type="CDD" id="cd01188">
    <property type="entry name" value="INT_RitA_C_like"/>
    <property type="match status" value="1"/>
</dbReference>
<dbReference type="OrthoDB" id="283809at2"/>
<dbReference type="PROSITE" id="PS51898">
    <property type="entry name" value="TYR_RECOMBINASE"/>
    <property type="match status" value="1"/>
</dbReference>
<name>A0A1I7LGH4_9BACL</name>
<dbReference type="InterPro" id="IPR050090">
    <property type="entry name" value="Tyrosine_recombinase_XerCD"/>
</dbReference>
<feature type="domain" description="Core-binding (CB)" evidence="6">
    <location>
        <begin position="111"/>
        <end position="193"/>
    </location>
</feature>
<reference evidence="8" key="1">
    <citation type="submission" date="2016-10" db="EMBL/GenBank/DDBJ databases">
        <authorList>
            <person name="Varghese N."/>
        </authorList>
    </citation>
    <scope>NUCLEOTIDE SEQUENCE [LARGE SCALE GENOMIC DNA]</scope>
    <source>
        <strain evidence="8">DSM 17980</strain>
    </source>
</reference>
<keyword evidence="8" id="KW-1185">Reference proteome</keyword>